<name>A0A5E4MF67_9HEMI</name>
<dbReference type="EMBL" id="CABPRJ010000482">
    <property type="protein sequence ID" value="VVC28580.1"/>
    <property type="molecule type" value="Genomic_DNA"/>
</dbReference>
<organism evidence="2 3">
    <name type="scientific">Cinara cedri</name>
    <dbReference type="NCBI Taxonomy" id="506608"/>
    <lineage>
        <taxon>Eukaryota</taxon>
        <taxon>Metazoa</taxon>
        <taxon>Ecdysozoa</taxon>
        <taxon>Arthropoda</taxon>
        <taxon>Hexapoda</taxon>
        <taxon>Insecta</taxon>
        <taxon>Pterygota</taxon>
        <taxon>Neoptera</taxon>
        <taxon>Paraneoptera</taxon>
        <taxon>Hemiptera</taxon>
        <taxon>Sternorrhyncha</taxon>
        <taxon>Aphidomorpha</taxon>
        <taxon>Aphidoidea</taxon>
        <taxon>Aphididae</taxon>
        <taxon>Lachninae</taxon>
        <taxon>Cinara</taxon>
    </lineage>
</organism>
<gene>
    <name evidence="2" type="ORF">CINCED_3A015158</name>
</gene>
<protein>
    <submittedName>
        <fullName evidence="2">Uncharacterized protein</fullName>
    </submittedName>
</protein>
<evidence type="ECO:0000313" key="3">
    <source>
        <dbReference type="Proteomes" id="UP000325440"/>
    </source>
</evidence>
<accession>A0A5E4MF67</accession>
<sequence>MKFPYLCVFLLFAFSAVQTAPHIEELEKTMDSVFDSLFHIIRIPFIIVDKYTPLTTAVYGLYDKLQLLTEKLNEMTDVSLTFNGKKIKHKLQTIIPLITKLGNEQKENILSFTKVAFDKLPLMIQLKILQSGHNIDALLKQLRNYTDSLIDENGSFRTDPDENTVIEN</sequence>
<dbReference type="AlphaFoldDB" id="A0A5E4MF67"/>
<evidence type="ECO:0000256" key="1">
    <source>
        <dbReference type="SAM" id="SignalP"/>
    </source>
</evidence>
<proteinExistence type="predicted"/>
<keyword evidence="1" id="KW-0732">Signal</keyword>
<keyword evidence="3" id="KW-1185">Reference proteome</keyword>
<dbReference type="Proteomes" id="UP000325440">
    <property type="component" value="Unassembled WGS sequence"/>
</dbReference>
<dbReference type="OrthoDB" id="6628756at2759"/>
<feature type="chain" id="PRO_5022735823" evidence="1">
    <location>
        <begin position="20"/>
        <end position="168"/>
    </location>
</feature>
<feature type="signal peptide" evidence="1">
    <location>
        <begin position="1"/>
        <end position="19"/>
    </location>
</feature>
<reference evidence="2 3" key="1">
    <citation type="submission" date="2019-08" db="EMBL/GenBank/DDBJ databases">
        <authorList>
            <person name="Alioto T."/>
            <person name="Alioto T."/>
            <person name="Gomez Garrido J."/>
        </authorList>
    </citation>
    <scope>NUCLEOTIDE SEQUENCE [LARGE SCALE GENOMIC DNA]</scope>
</reference>
<evidence type="ECO:0000313" key="2">
    <source>
        <dbReference type="EMBL" id="VVC28580.1"/>
    </source>
</evidence>